<feature type="transmembrane region" description="Helical" evidence="2">
    <location>
        <begin position="37"/>
        <end position="60"/>
    </location>
</feature>
<evidence type="ECO:0000256" key="2">
    <source>
        <dbReference type="SAM" id="Phobius"/>
    </source>
</evidence>
<keyword evidence="2" id="KW-1133">Transmembrane helix</keyword>
<dbReference type="InterPro" id="IPR037682">
    <property type="entry name" value="TonB_C"/>
</dbReference>
<dbReference type="Proteomes" id="UP000253951">
    <property type="component" value="Chromosome"/>
</dbReference>
<sequence>MSKVNVFNQGWIDLVFEGRNKQYGAYQLRQQESRTTIIALITGIALILALVSIPAAINYFNPQEPIVSDNSGPTLIEPKIIDESIYKIPEEPKPEPAKPEPIIEEPAAAAPVTPEPTIRFRPVEAVSTPVVIQTPTTEQVNTTQTSSVTSEGDGSGNFSTGVTSHNGIEGGTGTGTDPNGTGEAVNLAILDEAPSFPGGIEKFYRKVGREFNIPETGNATTLKVYISFVVEKDGTMSNIKVLRDPGYGAGKEAIRVLKSIRTKWKPGKMKGQAVRTAYNLPITLNIK</sequence>
<feature type="domain" description="TonB C-terminal" evidence="3">
    <location>
        <begin position="223"/>
        <end position="283"/>
    </location>
</feature>
<dbReference type="InterPro" id="IPR051045">
    <property type="entry name" value="TonB-dependent_transducer"/>
</dbReference>
<dbReference type="GO" id="GO:0098797">
    <property type="term" value="C:plasma membrane protein complex"/>
    <property type="evidence" value="ECO:0007669"/>
    <property type="project" value="TreeGrafter"/>
</dbReference>
<feature type="compositionally biased region" description="Polar residues" evidence="1">
    <location>
        <begin position="156"/>
        <end position="166"/>
    </location>
</feature>
<dbReference type="KEGG" id="fat:DVK85_00100"/>
<feature type="compositionally biased region" description="Low complexity" evidence="1">
    <location>
        <begin position="136"/>
        <end position="151"/>
    </location>
</feature>
<dbReference type="RefSeq" id="WP_114676481.1">
    <property type="nucleotide sequence ID" value="NZ_CP031188.1"/>
</dbReference>
<dbReference type="Gene3D" id="3.30.1150.10">
    <property type="match status" value="1"/>
</dbReference>
<organism evidence="4 5">
    <name type="scientific">Flavobacterium arcticum</name>
    <dbReference type="NCBI Taxonomy" id="1784713"/>
    <lineage>
        <taxon>Bacteria</taxon>
        <taxon>Pseudomonadati</taxon>
        <taxon>Bacteroidota</taxon>
        <taxon>Flavobacteriia</taxon>
        <taxon>Flavobacteriales</taxon>
        <taxon>Flavobacteriaceae</taxon>
        <taxon>Flavobacterium</taxon>
    </lineage>
</organism>
<keyword evidence="2" id="KW-0472">Membrane</keyword>
<keyword evidence="2" id="KW-0812">Transmembrane</keyword>
<dbReference type="PANTHER" id="PTHR33446:SF2">
    <property type="entry name" value="PROTEIN TONB"/>
    <property type="match status" value="1"/>
</dbReference>
<keyword evidence="5" id="KW-1185">Reference proteome</keyword>
<dbReference type="Pfam" id="PF03544">
    <property type="entry name" value="TonB_C"/>
    <property type="match status" value="1"/>
</dbReference>
<dbReference type="EMBL" id="CP031188">
    <property type="protein sequence ID" value="AXG72716.1"/>
    <property type="molecule type" value="Genomic_DNA"/>
</dbReference>
<dbReference type="AlphaFoldDB" id="A0A345H806"/>
<dbReference type="OrthoDB" id="1095452at2"/>
<evidence type="ECO:0000313" key="4">
    <source>
        <dbReference type="EMBL" id="AXG72716.1"/>
    </source>
</evidence>
<dbReference type="PANTHER" id="PTHR33446">
    <property type="entry name" value="PROTEIN TONB-RELATED"/>
    <property type="match status" value="1"/>
</dbReference>
<evidence type="ECO:0000313" key="5">
    <source>
        <dbReference type="Proteomes" id="UP000253951"/>
    </source>
</evidence>
<reference evidence="4 5" key="1">
    <citation type="submission" date="2018-07" db="EMBL/GenBank/DDBJ databases">
        <title>Complete genome sequence of Flavobacterium arcticum type strain SM1502T.</title>
        <authorList>
            <person name="Li Y."/>
            <person name="Li D.-D."/>
        </authorList>
    </citation>
    <scope>NUCLEOTIDE SEQUENCE [LARGE SCALE GENOMIC DNA]</scope>
    <source>
        <strain evidence="4 5">SM1502</strain>
    </source>
</reference>
<evidence type="ECO:0000259" key="3">
    <source>
        <dbReference type="Pfam" id="PF03544"/>
    </source>
</evidence>
<gene>
    <name evidence="4" type="ORF">DVK85_00100</name>
</gene>
<proteinExistence type="predicted"/>
<feature type="region of interest" description="Disordered" evidence="1">
    <location>
        <begin position="136"/>
        <end position="181"/>
    </location>
</feature>
<dbReference type="GO" id="GO:0055085">
    <property type="term" value="P:transmembrane transport"/>
    <property type="evidence" value="ECO:0007669"/>
    <property type="project" value="InterPro"/>
</dbReference>
<dbReference type="GO" id="GO:0031992">
    <property type="term" value="F:energy transducer activity"/>
    <property type="evidence" value="ECO:0007669"/>
    <property type="project" value="TreeGrafter"/>
</dbReference>
<dbReference type="SUPFAM" id="SSF74653">
    <property type="entry name" value="TolA/TonB C-terminal domain"/>
    <property type="match status" value="1"/>
</dbReference>
<name>A0A345H806_9FLAO</name>
<accession>A0A345H806</accession>
<protein>
    <submittedName>
        <fullName evidence="4">Energy transducer TonB</fullName>
    </submittedName>
</protein>
<evidence type="ECO:0000256" key="1">
    <source>
        <dbReference type="SAM" id="MobiDB-lite"/>
    </source>
</evidence>